<dbReference type="SUPFAM" id="SSF53474">
    <property type="entry name" value="alpha/beta-Hydrolases"/>
    <property type="match status" value="1"/>
</dbReference>
<comment type="similarity">
    <text evidence="1">Belongs to the 'GDXG' lipolytic enzyme family.</text>
</comment>
<name>A0A5C8ZYE9_9GAMM</name>
<dbReference type="InterPro" id="IPR049492">
    <property type="entry name" value="BD-FAE-like_dom"/>
</dbReference>
<dbReference type="InterPro" id="IPR050300">
    <property type="entry name" value="GDXG_lipolytic_enzyme"/>
</dbReference>
<protein>
    <recommendedName>
        <fullName evidence="4">BD-FAE-like domain-containing protein</fullName>
    </recommendedName>
</protein>
<comment type="caution">
    <text evidence="5">The sequence shown here is derived from an EMBL/GenBank/DDBJ whole genome shotgun (WGS) entry which is preliminary data.</text>
</comment>
<dbReference type="PANTHER" id="PTHR48081">
    <property type="entry name" value="AB HYDROLASE SUPERFAMILY PROTEIN C4A8.06C"/>
    <property type="match status" value="1"/>
</dbReference>
<feature type="domain" description="BD-FAE-like" evidence="4">
    <location>
        <begin position="77"/>
        <end position="205"/>
    </location>
</feature>
<accession>A0A5C8ZYE9</accession>
<feature type="chain" id="PRO_5023079664" description="BD-FAE-like domain-containing protein" evidence="3">
    <location>
        <begin position="19"/>
        <end position="368"/>
    </location>
</feature>
<gene>
    <name evidence="5" type="ORF">FVW59_07600</name>
</gene>
<organism evidence="5 6">
    <name type="scientific">Parahaliea aestuarii</name>
    <dbReference type="NCBI Taxonomy" id="1852021"/>
    <lineage>
        <taxon>Bacteria</taxon>
        <taxon>Pseudomonadati</taxon>
        <taxon>Pseudomonadota</taxon>
        <taxon>Gammaproteobacteria</taxon>
        <taxon>Cellvibrionales</taxon>
        <taxon>Halieaceae</taxon>
        <taxon>Parahaliea</taxon>
    </lineage>
</organism>
<dbReference type="RefSeq" id="WP_148063658.1">
    <property type="nucleotide sequence ID" value="NZ_VRYZ01000003.1"/>
</dbReference>
<dbReference type="Gene3D" id="3.40.50.1820">
    <property type="entry name" value="alpha/beta hydrolase"/>
    <property type="match status" value="1"/>
</dbReference>
<evidence type="ECO:0000256" key="1">
    <source>
        <dbReference type="ARBA" id="ARBA00010515"/>
    </source>
</evidence>
<dbReference type="PANTHER" id="PTHR48081:SF30">
    <property type="entry name" value="ACETYL-HYDROLASE LIPR-RELATED"/>
    <property type="match status" value="1"/>
</dbReference>
<sequence>MTYFTRIALLLTCSTLFACSDSGDSHNNTPVTPPEPSEPPRPALALTYSEAPIALDGINAEFAADVSYGDKERNVFDIYLPRDCDDPTPLVIYIHGGGFTGGDKGSAHENFGNDIREFLQNCVAYASINYTLLEVPDADGDIVAAAEQGGVLTSMQDSARALQFMRYYFDSLNLDVDNVALYGGSAGAGTALWLGTHDDMADPEAGDPVLRESTRVSAVGALATQATYDLIDWTDILAPVIEPFAALLGGTDIVTVSQAIGTENYLLTFLGATSVDELESQANIDYRANIDMLELMDAGDAPIYVHNYETSPDDLLNLFLHHGLHAIAVHDRAVEVGLESVGYSEQPGFILQDPSGEDHVSFLMRHIR</sequence>
<evidence type="ECO:0000259" key="4">
    <source>
        <dbReference type="Pfam" id="PF20434"/>
    </source>
</evidence>
<evidence type="ECO:0000313" key="6">
    <source>
        <dbReference type="Proteomes" id="UP000321933"/>
    </source>
</evidence>
<keyword evidence="6" id="KW-1185">Reference proteome</keyword>
<dbReference type="InterPro" id="IPR002168">
    <property type="entry name" value="Lipase_GDXG_HIS_AS"/>
</dbReference>
<dbReference type="PROSITE" id="PS51257">
    <property type="entry name" value="PROKAR_LIPOPROTEIN"/>
    <property type="match status" value="1"/>
</dbReference>
<dbReference type="PROSITE" id="PS01173">
    <property type="entry name" value="LIPASE_GDXG_HIS"/>
    <property type="match status" value="1"/>
</dbReference>
<proteinExistence type="inferred from homology"/>
<dbReference type="GO" id="GO:0004806">
    <property type="term" value="F:triacylglycerol lipase activity"/>
    <property type="evidence" value="ECO:0007669"/>
    <property type="project" value="TreeGrafter"/>
</dbReference>
<feature type="signal peptide" evidence="3">
    <location>
        <begin position="1"/>
        <end position="18"/>
    </location>
</feature>
<dbReference type="Proteomes" id="UP000321933">
    <property type="component" value="Unassembled WGS sequence"/>
</dbReference>
<reference evidence="5 6" key="1">
    <citation type="submission" date="2019-08" db="EMBL/GenBank/DDBJ databases">
        <title>Parahaliea maris sp. nov., isolated from the surface seawater.</title>
        <authorList>
            <person name="Liu Y."/>
        </authorList>
    </citation>
    <scope>NUCLEOTIDE SEQUENCE [LARGE SCALE GENOMIC DNA]</scope>
    <source>
        <strain evidence="5 6">S2-26</strain>
    </source>
</reference>
<dbReference type="AlphaFoldDB" id="A0A5C8ZYE9"/>
<evidence type="ECO:0000256" key="3">
    <source>
        <dbReference type="SAM" id="SignalP"/>
    </source>
</evidence>
<evidence type="ECO:0000313" key="5">
    <source>
        <dbReference type="EMBL" id="TXS92281.1"/>
    </source>
</evidence>
<dbReference type="Pfam" id="PF20434">
    <property type="entry name" value="BD-FAE"/>
    <property type="match status" value="1"/>
</dbReference>
<dbReference type="EMBL" id="VRYZ01000003">
    <property type="protein sequence ID" value="TXS92281.1"/>
    <property type="molecule type" value="Genomic_DNA"/>
</dbReference>
<keyword evidence="3" id="KW-0732">Signal</keyword>
<keyword evidence="2" id="KW-0378">Hydrolase</keyword>
<dbReference type="OrthoDB" id="9771666at2"/>
<dbReference type="InterPro" id="IPR029058">
    <property type="entry name" value="AB_hydrolase_fold"/>
</dbReference>
<evidence type="ECO:0000256" key="2">
    <source>
        <dbReference type="ARBA" id="ARBA00022801"/>
    </source>
</evidence>